<organism evidence="1 2">
    <name type="scientific">Nemania bipapillata</name>
    <dbReference type="NCBI Taxonomy" id="110536"/>
    <lineage>
        <taxon>Eukaryota</taxon>
        <taxon>Fungi</taxon>
        <taxon>Dikarya</taxon>
        <taxon>Ascomycota</taxon>
        <taxon>Pezizomycotina</taxon>
        <taxon>Sordariomycetes</taxon>
        <taxon>Xylariomycetidae</taxon>
        <taxon>Xylariales</taxon>
        <taxon>Xylariaceae</taxon>
        <taxon>Nemania</taxon>
    </lineage>
</organism>
<sequence length="879" mass="99603">MERPQFAGWAQTWQDDFNCLSRLVALRDFGKAMGDPAKWKQSWEDGGGTSGILYLLASASVTEVKAFCDAIKRSNRRGKKSSDRERAVDELVMALLPQHYPSAALRTHDKRPLQKLYGRMLRGCSSSFVEGVLDAQDKSNPLFQKLDLPKLLCTHGDMLKRRLTNYLIHEGPRPSQPEIALSFREFVFREPPYPGTQPNMSASMEFALELLQARITLDCTAQRWPRDISELEVLMSVYRRLVRRSRSTDKTFLFKLGLKLIGLKPEFKLSKDAGVLWTAIVALWKKSPGQYEELLSQGIRLGLRGSRDVLRMIATLWKDDPDQYEHLLVQSLREGLGGSAKKISEGYLQTIHHYTEISPELRWRLLRLYCQHVPQKGIDIETSADFECLANQQWSFEVFDKLERQHAILLLKRLYESNPNFNFLLAPVGYKSIYSTHDAPRPNFNVDLLLTVYQRNDANTQQKARDEVDQLRQRAATSREQGVRALYAKASAHYAIATGDLEVYAETLLWQHRFIRDPLTVQSIFSRSAILTSEGVALLSGIGLSPAEDTTLGAIRQRLRVADKMLEGFNEAKRMAMKEPSYKQSHWAALQSLYGNVYRERVTRAKKLKLQPHDTELDLFHIIWEEARDLVQSIGSDFLTQVSKPIRDLLSGFSGPSLITAAETLLDSAAVWRKMNDRNNDQDTIAATMENMTYEVVSQLAYSDTPMLAQDLIRRAIIEYPEASSWHRRFLSISYMRDLPAEAAKTMLLSFAAAIGEKLEEQSYVKVGEEEPSKSAPPRSLIKVSTAKYLAQLLNGADFISPDAAVDVLLELFKSATHIDIRLATLDSLFSTLNVILGDVGDQWKSNPMVGKILSTLDSVIPIAGHLKRNYRKSIPKSQ</sequence>
<protein>
    <submittedName>
        <fullName evidence="1">Uncharacterized protein</fullName>
    </submittedName>
</protein>
<keyword evidence="2" id="KW-1185">Reference proteome</keyword>
<name>A0ACC2HVR5_9PEZI</name>
<gene>
    <name evidence="1" type="ORF">ONZ43_g6946</name>
</gene>
<comment type="caution">
    <text evidence="1">The sequence shown here is derived from an EMBL/GenBank/DDBJ whole genome shotgun (WGS) entry which is preliminary data.</text>
</comment>
<proteinExistence type="predicted"/>
<dbReference type="Proteomes" id="UP001153334">
    <property type="component" value="Unassembled WGS sequence"/>
</dbReference>
<evidence type="ECO:0000313" key="1">
    <source>
        <dbReference type="EMBL" id="KAJ8106773.1"/>
    </source>
</evidence>
<dbReference type="EMBL" id="JAPESX010002725">
    <property type="protein sequence ID" value="KAJ8106773.1"/>
    <property type="molecule type" value="Genomic_DNA"/>
</dbReference>
<accession>A0ACC2HVR5</accession>
<evidence type="ECO:0000313" key="2">
    <source>
        <dbReference type="Proteomes" id="UP001153334"/>
    </source>
</evidence>
<reference evidence="1" key="1">
    <citation type="submission" date="2022-11" db="EMBL/GenBank/DDBJ databases">
        <title>Genome Sequence of Nemania bipapillata.</title>
        <authorList>
            <person name="Buettner E."/>
        </authorList>
    </citation>
    <scope>NUCLEOTIDE SEQUENCE</scope>
    <source>
        <strain evidence="1">CP14</strain>
    </source>
</reference>